<reference evidence="2 3" key="1">
    <citation type="journal article" date="2018" name="Mol. Genet. Genomics">
        <title>The red deer Cervus elaphus genome CerEla1.0: sequencing, annotating, genes, and chromosomes.</title>
        <authorList>
            <person name="Bana N.A."/>
            <person name="Nyiri A."/>
            <person name="Nagy J."/>
            <person name="Frank K."/>
            <person name="Nagy T."/>
            <person name="Steger V."/>
            <person name="Schiller M."/>
            <person name="Lakatos P."/>
            <person name="Sugar L."/>
            <person name="Horn P."/>
            <person name="Barta E."/>
            <person name="Orosz L."/>
        </authorList>
    </citation>
    <scope>NUCLEOTIDE SEQUENCE [LARGE SCALE GENOMIC DNA]</scope>
    <source>
        <strain evidence="2">Hungarian</strain>
    </source>
</reference>
<proteinExistence type="predicted"/>
<gene>
    <name evidence="2" type="ORF">Celaphus_00016850</name>
</gene>
<evidence type="ECO:0000313" key="3">
    <source>
        <dbReference type="Proteomes" id="UP000242450"/>
    </source>
</evidence>
<keyword evidence="3" id="KW-1185">Reference proteome</keyword>
<accession>A0A212C4M8</accession>
<dbReference type="AlphaFoldDB" id="A0A212C4M8"/>
<feature type="compositionally biased region" description="Basic and acidic residues" evidence="1">
    <location>
        <begin position="56"/>
        <end position="69"/>
    </location>
</feature>
<sequence length="69" mass="7798">MQTSREDELLLLDRAQTVRNKVRDCPSWKNSPQKNPQGKKIAFPLGQRKPGHGSRGFRDRAASRDAGHT</sequence>
<dbReference type="Proteomes" id="UP000242450">
    <property type="component" value="Chromosome 30"/>
</dbReference>
<comment type="caution">
    <text evidence="2">The sequence shown here is derived from an EMBL/GenBank/DDBJ whole genome shotgun (WGS) entry which is preliminary data.</text>
</comment>
<protein>
    <submittedName>
        <fullName evidence="2">Uncharacterized protein</fullName>
    </submittedName>
</protein>
<evidence type="ECO:0000313" key="2">
    <source>
        <dbReference type="EMBL" id="OWK00804.1"/>
    </source>
</evidence>
<feature type="region of interest" description="Disordered" evidence="1">
    <location>
        <begin position="22"/>
        <end position="69"/>
    </location>
</feature>
<name>A0A212C4M8_CEREH</name>
<organism evidence="2 3">
    <name type="scientific">Cervus elaphus hippelaphus</name>
    <name type="common">European red deer</name>
    <dbReference type="NCBI Taxonomy" id="46360"/>
    <lineage>
        <taxon>Eukaryota</taxon>
        <taxon>Metazoa</taxon>
        <taxon>Chordata</taxon>
        <taxon>Craniata</taxon>
        <taxon>Vertebrata</taxon>
        <taxon>Euteleostomi</taxon>
        <taxon>Mammalia</taxon>
        <taxon>Eutheria</taxon>
        <taxon>Laurasiatheria</taxon>
        <taxon>Artiodactyla</taxon>
        <taxon>Ruminantia</taxon>
        <taxon>Pecora</taxon>
        <taxon>Cervidae</taxon>
        <taxon>Cervinae</taxon>
        <taxon>Cervus</taxon>
    </lineage>
</organism>
<evidence type="ECO:0000256" key="1">
    <source>
        <dbReference type="SAM" id="MobiDB-lite"/>
    </source>
</evidence>
<dbReference type="EMBL" id="MKHE01000030">
    <property type="protein sequence ID" value="OWK00804.1"/>
    <property type="molecule type" value="Genomic_DNA"/>
</dbReference>